<name>A0A7J6UV29_THATH</name>
<dbReference type="EMBL" id="JABWDY010043274">
    <property type="protein sequence ID" value="KAF5176045.1"/>
    <property type="molecule type" value="Genomic_DNA"/>
</dbReference>
<sequence length="261" mass="29826">MALEGNVEIVEKLHIHVSCFESTISCSIKSLNLQKLELPNGNDDKEFILSCPVLEVLILHDCDYRHLRSFTISCSSLKRLDMNSLQSLSGNTVSCSLNICSPNLTSFAYKSWKFKDIAICNLSALISAHVHVQRDSHARHDDVQYLNEILKGISNVKSLSISSEVLKWFWESTKYEEHMGKDLPVVLSKFCYLKTVKVQNSFGTEDELKFFKFILERATMLKEMSIVTRKMDKKRMTKFKLKLFALKRISPGVLIHCRVGA</sequence>
<comment type="caution">
    <text evidence="2">The sequence shown here is derived from an EMBL/GenBank/DDBJ whole genome shotgun (WGS) entry which is preliminary data.</text>
</comment>
<dbReference type="InterPro" id="IPR006566">
    <property type="entry name" value="FBD"/>
</dbReference>
<reference evidence="2 3" key="1">
    <citation type="submission" date="2020-06" db="EMBL/GenBank/DDBJ databases">
        <title>Transcriptomic and genomic resources for Thalictrum thalictroides and T. hernandezii: Facilitating candidate gene discovery in an emerging model plant lineage.</title>
        <authorList>
            <person name="Arias T."/>
            <person name="Riano-Pachon D.M."/>
            <person name="Di Stilio V.S."/>
        </authorList>
    </citation>
    <scope>NUCLEOTIDE SEQUENCE [LARGE SCALE GENOMIC DNA]</scope>
    <source>
        <strain evidence="3">cv. WT478/WT964</strain>
        <tissue evidence="2">Leaves</tissue>
    </source>
</reference>
<dbReference type="Proteomes" id="UP000554482">
    <property type="component" value="Unassembled WGS sequence"/>
</dbReference>
<dbReference type="OrthoDB" id="594804at2759"/>
<evidence type="ECO:0000259" key="1">
    <source>
        <dbReference type="Pfam" id="PF08387"/>
    </source>
</evidence>
<dbReference type="PANTHER" id="PTHR31900:SF32">
    <property type="entry name" value="F-BOX_RNI_FBD-LIKE DOMAIN PROTEIN"/>
    <property type="match status" value="1"/>
</dbReference>
<protein>
    <recommendedName>
        <fullName evidence="1">FBD domain-containing protein</fullName>
    </recommendedName>
</protein>
<feature type="domain" description="FBD" evidence="1">
    <location>
        <begin position="193"/>
        <end position="226"/>
    </location>
</feature>
<evidence type="ECO:0000313" key="2">
    <source>
        <dbReference type="EMBL" id="KAF5176045.1"/>
    </source>
</evidence>
<proteinExistence type="predicted"/>
<keyword evidence="3" id="KW-1185">Reference proteome</keyword>
<organism evidence="2 3">
    <name type="scientific">Thalictrum thalictroides</name>
    <name type="common">Rue-anemone</name>
    <name type="synonym">Anemone thalictroides</name>
    <dbReference type="NCBI Taxonomy" id="46969"/>
    <lineage>
        <taxon>Eukaryota</taxon>
        <taxon>Viridiplantae</taxon>
        <taxon>Streptophyta</taxon>
        <taxon>Embryophyta</taxon>
        <taxon>Tracheophyta</taxon>
        <taxon>Spermatophyta</taxon>
        <taxon>Magnoliopsida</taxon>
        <taxon>Ranunculales</taxon>
        <taxon>Ranunculaceae</taxon>
        <taxon>Thalictroideae</taxon>
        <taxon>Thalictrum</taxon>
    </lineage>
</organism>
<gene>
    <name evidence="2" type="ORF">FRX31_034366</name>
</gene>
<dbReference type="InterPro" id="IPR032675">
    <property type="entry name" value="LRR_dom_sf"/>
</dbReference>
<dbReference type="PANTHER" id="PTHR31900">
    <property type="entry name" value="F-BOX/RNI SUPERFAMILY PROTEIN-RELATED"/>
    <property type="match status" value="1"/>
</dbReference>
<evidence type="ECO:0000313" key="3">
    <source>
        <dbReference type="Proteomes" id="UP000554482"/>
    </source>
</evidence>
<dbReference type="Gene3D" id="3.80.10.10">
    <property type="entry name" value="Ribonuclease Inhibitor"/>
    <property type="match status" value="1"/>
</dbReference>
<dbReference type="InterPro" id="IPR050232">
    <property type="entry name" value="FBL13/AtMIF1-like"/>
</dbReference>
<dbReference type="AlphaFoldDB" id="A0A7J6UV29"/>
<dbReference type="SUPFAM" id="SSF52047">
    <property type="entry name" value="RNI-like"/>
    <property type="match status" value="1"/>
</dbReference>
<dbReference type="Pfam" id="PF08387">
    <property type="entry name" value="FBD"/>
    <property type="match status" value="1"/>
</dbReference>
<accession>A0A7J6UV29</accession>